<protein>
    <submittedName>
        <fullName evidence="1">Uncharacterized protein</fullName>
    </submittedName>
</protein>
<evidence type="ECO:0000313" key="1">
    <source>
        <dbReference type="EMBL" id="MBP3950653.1"/>
    </source>
</evidence>
<keyword evidence="2" id="KW-1185">Reference proteome</keyword>
<gene>
    <name evidence="1" type="ORF">J7W16_05855</name>
</gene>
<reference evidence="1" key="1">
    <citation type="submission" date="2021-03" db="EMBL/GenBank/DDBJ databases">
        <title>Bacillus suaedae sp. nov., isolated from Suaeda aralocaspica.</title>
        <authorList>
            <person name="Lei R.F.R."/>
        </authorList>
    </citation>
    <scope>NUCLEOTIDE SEQUENCE</scope>
    <source>
        <strain evidence="1">YZJH907-2</strain>
    </source>
</reference>
<dbReference type="AlphaFoldDB" id="A0A941AQ05"/>
<dbReference type="EMBL" id="JAGKSQ010000002">
    <property type="protein sequence ID" value="MBP3950653.1"/>
    <property type="molecule type" value="Genomic_DNA"/>
</dbReference>
<dbReference type="RefSeq" id="WP_210596341.1">
    <property type="nucleotide sequence ID" value="NZ_JAGKSQ010000002.1"/>
</dbReference>
<proteinExistence type="predicted"/>
<accession>A0A941AQ05</accession>
<evidence type="ECO:0000313" key="2">
    <source>
        <dbReference type="Proteomes" id="UP000678228"/>
    </source>
</evidence>
<sequence>MKLLLEQVSSFFTPSHKKPIDEHLISDSTTRRLLEDAEDLLIRITENLPKNNQNKTITRKQPEWKIKVKIKQTMIIITLTDQKKSTAPINKRIVIRCYRKYIKADNGVGVCKEASIHYIKDGRAQIRSVKDSPLFRTLFYRIHYLDSALANDITLLQETSKAMLQQQETLLKTSDGHDILFLIEEAKRYQKLLKHFQVDPAIENRLGRILQQANQLQDDFSLLDFEERHVVRRMLREDIPSLLHTFISLTAEHQAAQIENIYMTLTKMELTLIDFNEKLEKERVSRMDYLFQLQSLRYDRNTKQKRN</sequence>
<dbReference type="Proteomes" id="UP000678228">
    <property type="component" value="Unassembled WGS sequence"/>
</dbReference>
<organism evidence="1 2">
    <name type="scientific">Halalkalibacter suaedae</name>
    <dbReference type="NCBI Taxonomy" id="2822140"/>
    <lineage>
        <taxon>Bacteria</taxon>
        <taxon>Bacillati</taxon>
        <taxon>Bacillota</taxon>
        <taxon>Bacilli</taxon>
        <taxon>Bacillales</taxon>
        <taxon>Bacillaceae</taxon>
        <taxon>Halalkalibacter</taxon>
    </lineage>
</organism>
<comment type="caution">
    <text evidence="1">The sequence shown here is derived from an EMBL/GenBank/DDBJ whole genome shotgun (WGS) entry which is preliminary data.</text>
</comment>
<name>A0A941AQ05_9BACI</name>